<dbReference type="AlphaFoldDB" id="A0A5C0VIU4"/>
<keyword evidence="4" id="KW-1185">Reference proteome</keyword>
<dbReference type="Pfam" id="PF13098">
    <property type="entry name" value="Thioredoxin_2"/>
    <property type="match status" value="1"/>
</dbReference>
<dbReference type="InterPro" id="IPR036249">
    <property type="entry name" value="Thioredoxin-like_sf"/>
</dbReference>
<protein>
    <submittedName>
        <fullName evidence="3">Thioredoxin fold domain-containing protein</fullName>
    </submittedName>
</protein>
<dbReference type="InterPro" id="IPR013766">
    <property type="entry name" value="Thioredoxin_domain"/>
</dbReference>
<gene>
    <name evidence="3" type="ORF">FYC62_08500</name>
</gene>
<organism evidence="3 4">
    <name type="scientific">Pedobacter aquae</name>
    <dbReference type="NCBI Taxonomy" id="2605747"/>
    <lineage>
        <taxon>Bacteria</taxon>
        <taxon>Pseudomonadati</taxon>
        <taxon>Bacteroidota</taxon>
        <taxon>Sphingobacteriia</taxon>
        <taxon>Sphingobacteriales</taxon>
        <taxon>Sphingobacteriaceae</taxon>
        <taxon>Pedobacter</taxon>
    </lineage>
</organism>
<evidence type="ECO:0000313" key="4">
    <source>
        <dbReference type="Proteomes" id="UP000323653"/>
    </source>
</evidence>
<dbReference type="Gene3D" id="3.40.30.10">
    <property type="entry name" value="Glutaredoxin"/>
    <property type="match status" value="1"/>
</dbReference>
<dbReference type="KEGG" id="pej:FYC62_08500"/>
<dbReference type="PROSITE" id="PS51352">
    <property type="entry name" value="THIOREDOXIN_2"/>
    <property type="match status" value="1"/>
</dbReference>
<feature type="domain" description="Thioredoxin" evidence="2">
    <location>
        <begin position="12"/>
        <end position="149"/>
    </location>
</feature>
<keyword evidence="1" id="KW-0676">Redox-active center</keyword>
<reference evidence="3 4" key="1">
    <citation type="submission" date="2019-08" db="EMBL/GenBank/DDBJ databases">
        <title>Pedobacter sp. nov., isolated from Han river, South Korea.</title>
        <authorList>
            <person name="Lee D.-H."/>
            <person name="Kim Y.-S."/>
            <person name="Hwang E.-M."/>
            <person name="Le Tran T.C."/>
            <person name="Cha C.-J."/>
        </authorList>
    </citation>
    <scope>NUCLEOTIDE SEQUENCE [LARGE SCALE GENOMIC DNA]</scope>
    <source>
        <strain evidence="3 4">CJ43</strain>
    </source>
</reference>
<dbReference type="Proteomes" id="UP000323653">
    <property type="component" value="Chromosome"/>
</dbReference>
<evidence type="ECO:0000259" key="2">
    <source>
        <dbReference type="PROSITE" id="PS51352"/>
    </source>
</evidence>
<name>A0A5C0VIU4_9SPHI</name>
<evidence type="ECO:0000313" key="3">
    <source>
        <dbReference type="EMBL" id="QEK51693.1"/>
    </source>
</evidence>
<dbReference type="EMBL" id="CP043329">
    <property type="protein sequence ID" value="QEK51693.1"/>
    <property type="molecule type" value="Genomic_DNA"/>
</dbReference>
<dbReference type="InterPro" id="IPR017937">
    <property type="entry name" value="Thioredoxin_CS"/>
</dbReference>
<dbReference type="SUPFAM" id="SSF52833">
    <property type="entry name" value="Thioredoxin-like"/>
    <property type="match status" value="1"/>
</dbReference>
<sequence length="149" mass="17446">MLRFLLVVFFCLGVIKSGNAQEITWLSFEQLDDSLKVKPKPVIISFYTDWCLYCKKMDKEVYSKAAVIKEINLHYYAVKFDAETKTPIHFDGKTFHKKSQFHELALLLGAREKQFTPPVILILDSNFVIKSRWFEYLSSDKLLEILKTN</sequence>
<evidence type="ECO:0000256" key="1">
    <source>
        <dbReference type="ARBA" id="ARBA00023284"/>
    </source>
</evidence>
<dbReference type="InterPro" id="IPR012336">
    <property type="entry name" value="Thioredoxin-like_fold"/>
</dbReference>
<dbReference type="PROSITE" id="PS00194">
    <property type="entry name" value="THIOREDOXIN_1"/>
    <property type="match status" value="1"/>
</dbReference>
<proteinExistence type="predicted"/>
<accession>A0A5C0VIU4</accession>